<dbReference type="PROSITE" id="PS51257">
    <property type="entry name" value="PROKAR_LIPOPROTEIN"/>
    <property type="match status" value="1"/>
</dbReference>
<sequence length="332" mass="35528">MKRLILLLLAVMLSAGLLIGCGAGGSDSGGANDGTDDQTEKTEDNGESEASSFPVTVTDALDNEMTLEKKPERIVSVIPSNTEIAFKLGLGEKLVGVSDHDNYPKEVEDKKRVGGLELNIEAIIDLKPDLVLAHASSAESSGEGLQQIRDAGVPVFVVSEAKDIEGTYQTIKQIGNVTGTSDKADDVISDMKDDFASIRDQLDEVDNDERKSVFFEVSPAPKLSTAGTNTFFDALLQVIHADNAAADMDGWTPIDPEAVLDMNPDVIVTTYGTAEDNPVDNVLNRDGWGDINAVANENVYNVDSDLVSRPGPRLTQGAKELANVVYPDVFDE</sequence>
<evidence type="ECO:0000256" key="1">
    <source>
        <dbReference type="ARBA" id="ARBA00008814"/>
    </source>
</evidence>
<feature type="chain" id="PRO_5046609479" evidence="4">
    <location>
        <begin position="24"/>
        <end position="332"/>
    </location>
</feature>
<evidence type="ECO:0000256" key="2">
    <source>
        <dbReference type="ARBA" id="ARBA00022729"/>
    </source>
</evidence>
<dbReference type="Pfam" id="PF01497">
    <property type="entry name" value="Peripla_BP_2"/>
    <property type="match status" value="1"/>
</dbReference>
<dbReference type="PROSITE" id="PS50983">
    <property type="entry name" value="FE_B12_PBP"/>
    <property type="match status" value="1"/>
</dbReference>
<evidence type="ECO:0000256" key="3">
    <source>
        <dbReference type="SAM" id="MobiDB-lite"/>
    </source>
</evidence>
<dbReference type="Gene3D" id="3.40.50.1980">
    <property type="entry name" value="Nitrogenase molybdenum iron protein domain"/>
    <property type="match status" value="2"/>
</dbReference>
<protein>
    <submittedName>
        <fullName evidence="6">ABC transporter substrate-binding protein</fullName>
    </submittedName>
</protein>
<feature type="domain" description="Fe/B12 periplasmic-binding" evidence="5">
    <location>
        <begin position="73"/>
        <end position="329"/>
    </location>
</feature>
<keyword evidence="2 4" id="KW-0732">Signal</keyword>
<accession>A0ABN0ZHE0</accession>
<gene>
    <name evidence="6" type="ORF">GCM10008983_27000</name>
</gene>
<dbReference type="SUPFAM" id="SSF53807">
    <property type="entry name" value="Helical backbone' metal receptor"/>
    <property type="match status" value="1"/>
</dbReference>
<reference evidence="6 7" key="1">
    <citation type="journal article" date="2019" name="Int. J. Syst. Evol. Microbiol.">
        <title>The Global Catalogue of Microorganisms (GCM) 10K type strain sequencing project: providing services to taxonomists for standard genome sequencing and annotation.</title>
        <authorList>
            <consortium name="The Broad Institute Genomics Platform"/>
            <consortium name="The Broad Institute Genome Sequencing Center for Infectious Disease"/>
            <person name="Wu L."/>
            <person name="Ma J."/>
        </authorList>
    </citation>
    <scope>NUCLEOTIDE SEQUENCE [LARGE SCALE GENOMIC DNA]</scope>
    <source>
        <strain evidence="6 7">JCM 12149</strain>
    </source>
</reference>
<dbReference type="PANTHER" id="PTHR30535:SF34">
    <property type="entry name" value="MOLYBDATE-BINDING PROTEIN MOLA"/>
    <property type="match status" value="1"/>
</dbReference>
<proteinExistence type="inferred from homology"/>
<dbReference type="InterPro" id="IPR002491">
    <property type="entry name" value="ABC_transptr_periplasmic_BD"/>
</dbReference>
<keyword evidence="7" id="KW-1185">Reference proteome</keyword>
<organism evidence="6 7">
    <name type="scientific">Lentibacillus halophilus</name>
    <dbReference type="NCBI Taxonomy" id="295065"/>
    <lineage>
        <taxon>Bacteria</taxon>
        <taxon>Bacillati</taxon>
        <taxon>Bacillota</taxon>
        <taxon>Bacilli</taxon>
        <taxon>Bacillales</taxon>
        <taxon>Bacillaceae</taxon>
        <taxon>Lentibacillus</taxon>
    </lineage>
</organism>
<dbReference type="NCBIfam" id="NF038402">
    <property type="entry name" value="TroA_like"/>
    <property type="match status" value="1"/>
</dbReference>
<dbReference type="EMBL" id="BAAADM010000055">
    <property type="protein sequence ID" value="GAA0447554.1"/>
    <property type="molecule type" value="Genomic_DNA"/>
</dbReference>
<evidence type="ECO:0000259" key="5">
    <source>
        <dbReference type="PROSITE" id="PS50983"/>
    </source>
</evidence>
<dbReference type="CDD" id="cd01143">
    <property type="entry name" value="YvrC"/>
    <property type="match status" value="1"/>
</dbReference>
<dbReference type="InterPro" id="IPR054828">
    <property type="entry name" value="Vit_B12_bind_prot"/>
</dbReference>
<dbReference type="Proteomes" id="UP001501459">
    <property type="component" value="Unassembled WGS sequence"/>
</dbReference>
<dbReference type="InterPro" id="IPR050902">
    <property type="entry name" value="ABC_Transporter_SBP"/>
</dbReference>
<comment type="similarity">
    <text evidence="1">Belongs to the bacterial solute-binding protein 8 family.</text>
</comment>
<evidence type="ECO:0000313" key="6">
    <source>
        <dbReference type="EMBL" id="GAA0447554.1"/>
    </source>
</evidence>
<feature type="signal peptide" evidence="4">
    <location>
        <begin position="1"/>
        <end position="23"/>
    </location>
</feature>
<dbReference type="RefSeq" id="WP_343754112.1">
    <property type="nucleotide sequence ID" value="NZ_BAAADM010000055.1"/>
</dbReference>
<evidence type="ECO:0000313" key="7">
    <source>
        <dbReference type="Proteomes" id="UP001501459"/>
    </source>
</evidence>
<feature type="region of interest" description="Disordered" evidence="3">
    <location>
        <begin position="26"/>
        <end position="52"/>
    </location>
</feature>
<evidence type="ECO:0000256" key="4">
    <source>
        <dbReference type="SAM" id="SignalP"/>
    </source>
</evidence>
<name>A0ABN0ZHE0_9BACI</name>
<comment type="caution">
    <text evidence="6">The sequence shown here is derived from an EMBL/GenBank/DDBJ whole genome shotgun (WGS) entry which is preliminary data.</text>
</comment>
<dbReference type="PANTHER" id="PTHR30535">
    <property type="entry name" value="VITAMIN B12-BINDING PROTEIN"/>
    <property type="match status" value="1"/>
</dbReference>